<reference evidence="2 3" key="1">
    <citation type="submission" date="2024-10" db="EMBL/GenBank/DDBJ databases">
        <title>Updated reference genomes for cyclostephanoid diatoms.</title>
        <authorList>
            <person name="Roberts W.R."/>
            <person name="Alverson A.J."/>
        </authorList>
    </citation>
    <scope>NUCLEOTIDE SEQUENCE [LARGE SCALE GENOMIC DNA]</scope>
    <source>
        <strain evidence="2 3">AJA276-08</strain>
    </source>
</reference>
<evidence type="ECO:0000313" key="2">
    <source>
        <dbReference type="EMBL" id="KAL3765284.1"/>
    </source>
</evidence>
<protein>
    <submittedName>
        <fullName evidence="2">Uncharacterized protein</fullName>
    </submittedName>
</protein>
<evidence type="ECO:0000256" key="1">
    <source>
        <dbReference type="SAM" id="Phobius"/>
    </source>
</evidence>
<dbReference type="AlphaFoldDB" id="A0ABD3MQI6"/>
<dbReference type="Proteomes" id="UP001530315">
    <property type="component" value="Unassembled WGS sequence"/>
</dbReference>
<feature type="transmembrane region" description="Helical" evidence="1">
    <location>
        <begin position="43"/>
        <end position="70"/>
    </location>
</feature>
<evidence type="ECO:0000313" key="3">
    <source>
        <dbReference type="Proteomes" id="UP001530315"/>
    </source>
</evidence>
<organism evidence="2 3">
    <name type="scientific">Stephanodiscus triporus</name>
    <dbReference type="NCBI Taxonomy" id="2934178"/>
    <lineage>
        <taxon>Eukaryota</taxon>
        <taxon>Sar</taxon>
        <taxon>Stramenopiles</taxon>
        <taxon>Ochrophyta</taxon>
        <taxon>Bacillariophyta</taxon>
        <taxon>Coscinodiscophyceae</taxon>
        <taxon>Thalassiosirophycidae</taxon>
        <taxon>Stephanodiscales</taxon>
        <taxon>Stephanodiscaceae</taxon>
        <taxon>Stephanodiscus</taxon>
    </lineage>
</organism>
<keyword evidence="1" id="KW-1133">Transmembrane helix</keyword>
<gene>
    <name evidence="2" type="ORF">ACHAW5_005694</name>
</gene>
<feature type="transmembrane region" description="Helical" evidence="1">
    <location>
        <begin position="124"/>
        <end position="144"/>
    </location>
</feature>
<dbReference type="EMBL" id="JALLAZ020001754">
    <property type="protein sequence ID" value="KAL3765284.1"/>
    <property type="molecule type" value="Genomic_DNA"/>
</dbReference>
<accession>A0ABD3MQI6</accession>
<comment type="caution">
    <text evidence="2">The sequence shown here is derived from an EMBL/GenBank/DDBJ whole genome shotgun (WGS) entry which is preliminary data.</text>
</comment>
<sequence length="282" mass="29651">MPRIPEDAACSLSSSMSSSGETTSGVVAGLLPPPAVISREPAILALALVVGGCVNVIYVLAALGTTVYVLGLASWCAVPMGGGVAGGCRHCPMIVNMPSLLTGRHLPNLIKNPLGMSLTGSWEYRTWLCVGALLGVLLPALVLVQLTFRKEFPSIVIAASGGMNWMIDASDIRTARRIAAFPALLAGAGGGDGVRGPAPAVSYTYNALRLSSLQCWAFCAPVIIRASVRTLGIANLLYWYANHLFFLVPVGVVRYLRAHFFCVEAVEVTVRNGGESSVRLLP</sequence>
<keyword evidence="1" id="KW-0812">Transmembrane</keyword>
<keyword evidence="3" id="KW-1185">Reference proteome</keyword>
<proteinExistence type="predicted"/>
<keyword evidence="1" id="KW-0472">Membrane</keyword>
<name>A0ABD3MQI6_9STRA</name>